<dbReference type="Proteomes" id="UP000199501">
    <property type="component" value="Unassembled WGS sequence"/>
</dbReference>
<keyword evidence="3" id="KW-1185">Reference proteome</keyword>
<dbReference type="Pfam" id="PF19054">
    <property type="entry name" value="DUF5753"/>
    <property type="match status" value="1"/>
</dbReference>
<dbReference type="InterPro" id="IPR043917">
    <property type="entry name" value="DUF5753"/>
</dbReference>
<evidence type="ECO:0000313" key="2">
    <source>
        <dbReference type="EMBL" id="SDD43684.1"/>
    </source>
</evidence>
<dbReference type="Pfam" id="PF13560">
    <property type="entry name" value="HTH_31"/>
    <property type="match status" value="1"/>
</dbReference>
<feature type="domain" description="DUF5753" evidence="1">
    <location>
        <begin position="67"/>
        <end position="235"/>
    </location>
</feature>
<protein>
    <recommendedName>
        <fullName evidence="1">DUF5753 domain-containing protein</fullName>
    </recommendedName>
</protein>
<evidence type="ECO:0000259" key="1">
    <source>
        <dbReference type="Pfam" id="PF19054"/>
    </source>
</evidence>
<name>A0A1G6UR04_9PSEU</name>
<gene>
    <name evidence="2" type="ORF">SAMN05216174_11150</name>
</gene>
<accession>A0A1G6UR04</accession>
<proteinExistence type="predicted"/>
<organism evidence="2 3">
    <name type="scientific">Actinokineospora iranica</name>
    <dbReference type="NCBI Taxonomy" id="1271860"/>
    <lineage>
        <taxon>Bacteria</taxon>
        <taxon>Bacillati</taxon>
        <taxon>Actinomycetota</taxon>
        <taxon>Actinomycetes</taxon>
        <taxon>Pseudonocardiales</taxon>
        <taxon>Pseudonocardiaceae</taxon>
        <taxon>Actinokineospora</taxon>
    </lineage>
</organism>
<evidence type="ECO:0000313" key="3">
    <source>
        <dbReference type="Proteomes" id="UP000199501"/>
    </source>
</evidence>
<dbReference type="AlphaFoldDB" id="A0A1G6UR04"/>
<reference evidence="3" key="1">
    <citation type="submission" date="2016-10" db="EMBL/GenBank/DDBJ databases">
        <authorList>
            <person name="Varghese N."/>
            <person name="Submissions S."/>
        </authorList>
    </citation>
    <scope>NUCLEOTIDE SEQUENCE [LARGE SCALE GENOMIC DNA]</scope>
    <source>
        <strain evidence="3">IBRC-M 10403</strain>
    </source>
</reference>
<sequence>MGWSTATLSRTETGKRHITSEDTAALLAIYGIPADQRNALVNAARATNGQAGWWSRPLPGVSHDADTLAGYESSARALTNWSLGVIPGMMQTEEYSTNFMAKDGATPEEARTRWTARLNRQKRLPTLDYVAYIHETALHVLVGGAEVLKGQLKHLHDAHTQGHSIRVVRAHVSTAALIHSWLLLEFPQDPPVVHIELMNSTIYLHDAEVSPYLTLRAELDRIALSGPESRGVIRQTMERL</sequence>
<dbReference type="EMBL" id="FMZZ01000011">
    <property type="protein sequence ID" value="SDD43684.1"/>
    <property type="molecule type" value="Genomic_DNA"/>
</dbReference>
<dbReference type="STRING" id="1271860.SAMN05216174_11150"/>